<evidence type="ECO:0000313" key="3">
    <source>
        <dbReference type="Proteomes" id="UP000006038"/>
    </source>
</evidence>
<dbReference type="EnsemblPlants" id="OB04G30950.1">
    <property type="protein sequence ID" value="OB04G30950.1"/>
    <property type="gene ID" value="OB04G30950"/>
</dbReference>
<dbReference type="HOGENOM" id="CLU_2376215_0_0_1"/>
<feature type="region of interest" description="Disordered" evidence="1">
    <location>
        <begin position="1"/>
        <end position="48"/>
    </location>
</feature>
<accession>J3M120</accession>
<feature type="compositionally biased region" description="Polar residues" evidence="1">
    <location>
        <begin position="16"/>
        <end position="26"/>
    </location>
</feature>
<feature type="compositionally biased region" description="Low complexity" evidence="1">
    <location>
        <begin position="35"/>
        <end position="44"/>
    </location>
</feature>
<proteinExistence type="predicted"/>
<dbReference type="Proteomes" id="UP000006038">
    <property type="component" value="Chromosome 4"/>
</dbReference>
<dbReference type="AlphaFoldDB" id="J3M120"/>
<evidence type="ECO:0000313" key="2">
    <source>
        <dbReference type="EnsemblPlants" id="OB04G30950.1"/>
    </source>
</evidence>
<dbReference type="Gramene" id="OB04G30950.1">
    <property type="protein sequence ID" value="OB04G30950.1"/>
    <property type="gene ID" value="OB04G30950"/>
</dbReference>
<reference evidence="2" key="2">
    <citation type="submission" date="2013-04" db="UniProtKB">
        <authorList>
            <consortium name="EnsemblPlants"/>
        </authorList>
    </citation>
    <scope>IDENTIFICATION</scope>
</reference>
<reference evidence="2" key="1">
    <citation type="journal article" date="2013" name="Nat. Commun.">
        <title>Whole-genome sequencing of Oryza brachyantha reveals mechanisms underlying Oryza genome evolution.</title>
        <authorList>
            <person name="Chen J."/>
            <person name="Huang Q."/>
            <person name="Gao D."/>
            <person name="Wang J."/>
            <person name="Lang Y."/>
            <person name="Liu T."/>
            <person name="Li B."/>
            <person name="Bai Z."/>
            <person name="Luis Goicoechea J."/>
            <person name="Liang C."/>
            <person name="Chen C."/>
            <person name="Zhang W."/>
            <person name="Sun S."/>
            <person name="Liao Y."/>
            <person name="Zhang X."/>
            <person name="Yang L."/>
            <person name="Song C."/>
            <person name="Wang M."/>
            <person name="Shi J."/>
            <person name="Liu G."/>
            <person name="Liu J."/>
            <person name="Zhou H."/>
            <person name="Zhou W."/>
            <person name="Yu Q."/>
            <person name="An N."/>
            <person name="Chen Y."/>
            <person name="Cai Q."/>
            <person name="Wang B."/>
            <person name="Liu B."/>
            <person name="Min J."/>
            <person name="Huang Y."/>
            <person name="Wu H."/>
            <person name="Li Z."/>
            <person name="Zhang Y."/>
            <person name="Yin Y."/>
            <person name="Song W."/>
            <person name="Jiang J."/>
            <person name="Jackson S.A."/>
            <person name="Wing R.A."/>
            <person name="Wang J."/>
            <person name="Chen M."/>
        </authorList>
    </citation>
    <scope>NUCLEOTIDE SEQUENCE [LARGE SCALE GENOMIC DNA]</scope>
    <source>
        <strain evidence="2">cv. IRGC 101232</strain>
    </source>
</reference>
<evidence type="ECO:0000256" key="1">
    <source>
        <dbReference type="SAM" id="MobiDB-lite"/>
    </source>
</evidence>
<keyword evidence="3" id="KW-1185">Reference proteome</keyword>
<protein>
    <submittedName>
        <fullName evidence="2">Uncharacterized protein</fullName>
    </submittedName>
</protein>
<name>J3M120_ORYBR</name>
<organism evidence="2">
    <name type="scientific">Oryza brachyantha</name>
    <name type="common">malo sina</name>
    <dbReference type="NCBI Taxonomy" id="4533"/>
    <lineage>
        <taxon>Eukaryota</taxon>
        <taxon>Viridiplantae</taxon>
        <taxon>Streptophyta</taxon>
        <taxon>Embryophyta</taxon>
        <taxon>Tracheophyta</taxon>
        <taxon>Spermatophyta</taxon>
        <taxon>Magnoliopsida</taxon>
        <taxon>Liliopsida</taxon>
        <taxon>Poales</taxon>
        <taxon>Poaceae</taxon>
        <taxon>BOP clade</taxon>
        <taxon>Oryzoideae</taxon>
        <taxon>Oryzeae</taxon>
        <taxon>Oryzinae</taxon>
        <taxon>Oryza</taxon>
    </lineage>
</organism>
<sequence>MQWHKKPKRKRKKRAQQTNESISANARANREEPRYPAAPLARSPPARRRRHVRDAIDIMLTNWHERAAQTVLIFTYTALFIRPDWILASTALQLA</sequence>
<feature type="compositionally biased region" description="Basic residues" evidence="1">
    <location>
        <begin position="1"/>
        <end position="15"/>
    </location>
</feature>